<evidence type="ECO:0000313" key="3">
    <source>
        <dbReference type="Proteomes" id="UP001162734"/>
    </source>
</evidence>
<feature type="chain" id="PRO_5045515714" description="Extracellular repeat protein, HAF family" evidence="1">
    <location>
        <begin position="24"/>
        <end position="478"/>
    </location>
</feature>
<feature type="signal peptide" evidence="1">
    <location>
        <begin position="1"/>
        <end position="23"/>
    </location>
</feature>
<name>A0ABM7X978_9BACT</name>
<dbReference type="NCBIfam" id="TIGR02913">
    <property type="entry name" value="HAF_rpt"/>
    <property type="match status" value="5"/>
</dbReference>
<keyword evidence="3" id="KW-1185">Reference proteome</keyword>
<protein>
    <recommendedName>
        <fullName evidence="4">Extracellular repeat protein, HAF family</fullName>
    </recommendedName>
</protein>
<dbReference type="InterPro" id="IPR014262">
    <property type="entry name" value="HAF_rpt"/>
</dbReference>
<evidence type="ECO:0008006" key="4">
    <source>
        <dbReference type="Google" id="ProtNLM"/>
    </source>
</evidence>
<sequence length="478" mass="47481">MFGRCGKLVLSSLLAAAPLLGDAQFTTLGSQDGISVEAHALNDLGQVAGTGRRAVLWRAGTLLDLGTLGGSWSSASALNDSGQVVGVSETATGASHAFLWESGAMQDLGTPGGASSSAVAVNDARQVAGNGTTAGGASHAFLWSAGTLTDLGTLGGASSAATALGAAGQVVGESATATGDTHAFLWQAGTMLDLGTLGGATSRATAVNAAGQVVGDSTTATGDTHAFLWQAGTMLDLGTLGGTTSRATAVNAAGQVVGESAIGPPEVAREGAVSGETHAFLWQAGTMQDLNAFPLLAFPYLAPYSGATAVNALGEATGLSRFAPHTYHSIRWGLAGPMQDVGTCSGTPQGSSQGVAINDFGQITGSCPPMLGSFFADVSSAAKAQRLTIFFERMVAMGALTGLGPDSVAGARIAALGGMIGSVEGLVAQGQLLDACQPLHDAALRMDGRPRPPDFATGPALPRLRALIGNLQGALGCD</sequence>
<gene>
    <name evidence="2" type="ORF">AMPC_14950</name>
</gene>
<dbReference type="RefSeq" id="WP_248345562.1">
    <property type="nucleotide sequence ID" value="NZ_AP025592.1"/>
</dbReference>
<keyword evidence="1" id="KW-0732">Signal</keyword>
<reference evidence="3" key="1">
    <citation type="journal article" date="2022" name="Int. J. Syst. Evol. Microbiol.">
        <title>Anaeromyxobacter oryzae sp. nov., Anaeromyxobacter diazotrophicus sp. nov. and Anaeromyxobacter paludicola sp. nov., isolated from paddy soils.</title>
        <authorList>
            <person name="Itoh H."/>
            <person name="Xu Z."/>
            <person name="Mise K."/>
            <person name="Masuda Y."/>
            <person name="Ushijima N."/>
            <person name="Hayakawa C."/>
            <person name="Shiratori Y."/>
            <person name="Senoo K."/>
        </authorList>
    </citation>
    <scope>NUCLEOTIDE SEQUENCE [LARGE SCALE GENOMIC DNA]</scope>
    <source>
        <strain evidence="3">Red630</strain>
    </source>
</reference>
<proteinExistence type="predicted"/>
<organism evidence="2 3">
    <name type="scientific">Anaeromyxobacter paludicola</name>
    <dbReference type="NCBI Taxonomy" id="2918171"/>
    <lineage>
        <taxon>Bacteria</taxon>
        <taxon>Pseudomonadati</taxon>
        <taxon>Myxococcota</taxon>
        <taxon>Myxococcia</taxon>
        <taxon>Myxococcales</taxon>
        <taxon>Cystobacterineae</taxon>
        <taxon>Anaeromyxobacteraceae</taxon>
        <taxon>Anaeromyxobacter</taxon>
    </lineage>
</organism>
<dbReference type="EMBL" id="AP025592">
    <property type="protein sequence ID" value="BDG08382.1"/>
    <property type="molecule type" value="Genomic_DNA"/>
</dbReference>
<accession>A0ABM7X978</accession>
<dbReference type="Proteomes" id="UP001162734">
    <property type="component" value="Chromosome"/>
</dbReference>
<evidence type="ECO:0000256" key="1">
    <source>
        <dbReference type="SAM" id="SignalP"/>
    </source>
</evidence>
<evidence type="ECO:0000313" key="2">
    <source>
        <dbReference type="EMBL" id="BDG08382.1"/>
    </source>
</evidence>